<evidence type="ECO:0000259" key="3">
    <source>
        <dbReference type="SMART" id="SM00062"/>
    </source>
</evidence>
<dbReference type="Pfam" id="PF00497">
    <property type="entry name" value="SBP_bac_3"/>
    <property type="match status" value="1"/>
</dbReference>
<dbReference type="PANTHER" id="PTHR35936:SF17">
    <property type="entry name" value="ARGININE-BINDING EXTRACELLULAR PROTEIN ARTP"/>
    <property type="match status" value="1"/>
</dbReference>
<dbReference type="Proteomes" id="UP000187344">
    <property type="component" value="Unassembled WGS sequence"/>
</dbReference>
<dbReference type="EMBL" id="LXYT01000001">
    <property type="protein sequence ID" value="OLY43937.1"/>
    <property type="molecule type" value="Genomic_DNA"/>
</dbReference>
<dbReference type="InterPro" id="IPR001638">
    <property type="entry name" value="Solute-binding_3/MltF_N"/>
</dbReference>
<evidence type="ECO:0000256" key="2">
    <source>
        <dbReference type="SAM" id="SignalP"/>
    </source>
</evidence>
<evidence type="ECO:0000256" key="1">
    <source>
        <dbReference type="ARBA" id="ARBA00022729"/>
    </source>
</evidence>
<accession>A0A1R0FAD4</accession>
<evidence type="ECO:0000313" key="4">
    <source>
        <dbReference type="EMBL" id="OLY43937.1"/>
    </source>
</evidence>
<dbReference type="SUPFAM" id="SSF53850">
    <property type="entry name" value="Periplasmic binding protein-like II"/>
    <property type="match status" value="1"/>
</dbReference>
<keyword evidence="1 2" id="KW-0732">Signal</keyword>
<keyword evidence="5" id="KW-1185">Reference proteome</keyword>
<dbReference type="SMART" id="SM00062">
    <property type="entry name" value="PBPb"/>
    <property type="match status" value="1"/>
</dbReference>
<feature type="signal peptide" evidence="2">
    <location>
        <begin position="1"/>
        <end position="25"/>
    </location>
</feature>
<gene>
    <name evidence="4" type="ORF">PEB0149_013790</name>
</gene>
<dbReference type="OrthoDB" id="5419093at2"/>
<dbReference type="Gene3D" id="3.40.190.10">
    <property type="entry name" value="Periplasmic binding protein-like II"/>
    <property type="match status" value="2"/>
</dbReference>
<name>A0A1R0FAD4_9HYPH</name>
<protein>
    <submittedName>
        <fullName evidence="4">Polar amino acid transport system substrate-binding protein</fullName>
    </submittedName>
</protein>
<reference evidence="4 5" key="1">
    <citation type="submission" date="2016-12" db="EMBL/GenBank/DDBJ databases">
        <title>Comparative genomics of Bartonella apis.</title>
        <authorList>
            <person name="Engel P."/>
        </authorList>
    </citation>
    <scope>NUCLEOTIDE SEQUENCE [LARGE SCALE GENOMIC DNA]</scope>
    <source>
        <strain evidence="4 5">PEB0149</strain>
    </source>
</reference>
<feature type="chain" id="PRO_5012299905" evidence="2">
    <location>
        <begin position="26"/>
        <end position="313"/>
    </location>
</feature>
<feature type="domain" description="Solute-binding protein family 3/N-terminal" evidence="3">
    <location>
        <begin position="65"/>
        <end position="297"/>
    </location>
</feature>
<sequence length="313" mass="34391">MKKTKIFVPLFFIVFLAETVLNASALDQKPFFDTSAEQKGRIHVEKNDDAIKAIPQDYHFVNQDKLTIAVAPSDPPLSFYASDAKTPIGSEADVASAIAESLGKQLELVPIPWIDWSLGLSSGKYDAVLANIGVTEARKKKFDFSTYRQGIHGFYVKSDSPIKKIEKPEDLSGLRVIVGGGTNQERIMLRWNEIVTREKLKPIELQDYDDSAAKLLALQSGRADVIVGPHAQLVYMALRDNNLRKAGTLIAGWPNRSDVSVVTRKSSGLAEPVTIAINGLIKSGAYGKILARWHVEDEALDVSKTNPEGMADE</sequence>
<comment type="caution">
    <text evidence="4">The sequence shown here is derived from an EMBL/GenBank/DDBJ whole genome shotgun (WGS) entry which is preliminary data.</text>
</comment>
<organism evidence="4 5">
    <name type="scientific">Bartonella apis</name>
    <dbReference type="NCBI Taxonomy" id="1686310"/>
    <lineage>
        <taxon>Bacteria</taxon>
        <taxon>Pseudomonadati</taxon>
        <taxon>Pseudomonadota</taxon>
        <taxon>Alphaproteobacteria</taxon>
        <taxon>Hyphomicrobiales</taxon>
        <taxon>Bartonellaceae</taxon>
        <taxon>Bartonella</taxon>
    </lineage>
</organism>
<dbReference type="RefSeq" id="WP_075869101.1">
    <property type="nucleotide sequence ID" value="NZ_CALYQA010000009.1"/>
</dbReference>
<proteinExistence type="predicted"/>
<evidence type="ECO:0000313" key="5">
    <source>
        <dbReference type="Proteomes" id="UP000187344"/>
    </source>
</evidence>
<dbReference type="AlphaFoldDB" id="A0A1R0FAD4"/>
<dbReference type="PANTHER" id="PTHR35936">
    <property type="entry name" value="MEMBRANE-BOUND LYTIC MUREIN TRANSGLYCOSYLASE F"/>
    <property type="match status" value="1"/>
</dbReference>
<dbReference type="CDD" id="cd01004">
    <property type="entry name" value="PBP2_MidA_like"/>
    <property type="match status" value="1"/>
</dbReference>